<keyword evidence="6 7" id="KW-0472">Membrane</keyword>
<feature type="domain" description="Sulfatase N-terminal" evidence="8">
    <location>
        <begin position="267"/>
        <end position="553"/>
    </location>
</feature>
<keyword evidence="3" id="KW-1003">Cell membrane</keyword>
<accession>A0AA91G755</accession>
<feature type="transmembrane region" description="Helical" evidence="7">
    <location>
        <begin position="171"/>
        <end position="188"/>
    </location>
</feature>
<evidence type="ECO:0000256" key="2">
    <source>
        <dbReference type="ARBA" id="ARBA00004936"/>
    </source>
</evidence>
<dbReference type="CDD" id="cd16015">
    <property type="entry name" value="LTA_synthase"/>
    <property type="match status" value="1"/>
</dbReference>
<dbReference type="InterPro" id="IPR017850">
    <property type="entry name" value="Alkaline_phosphatase_core_sf"/>
</dbReference>
<evidence type="ECO:0000256" key="1">
    <source>
        <dbReference type="ARBA" id="ARBA00004651"/>
    </source>
</evidence>
<keyword evidence="5 7" id="KW-1133">Transmembrane helix</keyword>
<dbReference type="Proteomes" id="UP000183039">
    <property type="component" value="Unassembled WGS sequence"/>
</dbReference>
<name>A0AA91G755_9ENTE</name>
<comment type="pathway">
    <text evidence="2">Cell wall biogenesis; lipoteichoic acid biosynthesis.</text>
</comment>
<evidence type="ECO:0000256" key="5">
    <source>
        <dbReference type="ARBA" id="ARBA00022989"/>
    </source>
</evidence>
<dbReference type="InterPro" id="IPR050448">
    <property type="entry name" value="OpgB/LTA_synthase_biosynth"/>
</dbReference>
<reference evidence="9 10" key="1">
    <citation type="submission" date="2014-12" db="EMBL/GenBank/DDBJ databases">
        <title>Draft genome sequences of 29 type strains of Enterococci.</title>
        <authorList>
            <person name="Zhong Z."/>
            <person name="Sun Z."/>
            <person name="Liu W."/>
            <person name="Zhang W."/>
            <person name="Zhang H."/>
        </authorList>
    </citation>
    <scope>NUCLEOTIDE SEQUENCE [LARGE SCALE GENOMIC DNA]</scope>
    <source>
        <strain evidence="9 10">DSM 22801</strain>
    </source>
</reference>
<dbReference type="PANTHER" id="PTHR47371">
    <property type="entry name" value="LIPOTEICHOIC ACID SYNTHASE"/>
    <property type="match status" value="1"/>
</dbReference>
<feature type="transmembrane region" description="Helical" evidence="7">
    <location>
        <begin position="64"/>
        <end position="82"/>
    </location>
</feature>
<comment type="subcellular location">
    <subcellularLocation>
        <location evidence="1">Cell membrane</location>
        <topology evidence="1">Multi-pass membrane protein</topology>
    </subcellularLocation>
</comment>
<dbReference type="InterPro" id="IPR000917">
    <property type="entry name" value="Sulfatase_N"/>
</dbReference>
<evidence type="ECO:0000256" key="3">
    <source>
        <dbReference type="ARBA" id="ARBA00022475"/>
    </source>
</evidence>
<dbReference type="Pfam" id="PF00884">
    <property type="entry name" value="Sulfatase"/>
    <property type="match status" value="1"/>
</dbReference>
<feature type="transmembrane region" description="Helical" evidence="7">
    <location>
        <begin position="24"/>
        <end position="44"/>
    </location>
</feature>
<comment type="caution">
    <text evidence="9">The sequence shown here is derived from an EMBL/GenBank/DDBJ whole genome shotgun (WGS) entry which is preliminary data.</text>
</comment>
<sequence length="622" mass="71900">MSLGRRKGRAFVKKKLQLFKKKPIKYSLIIVGMILLVFISNLYLQWCQNELSFDLVAKFAFSWHTEKFILGSLVLLLFLLFLCSVAGSLILGSVLYAITIGILGFADYQKMFYRTEPIYPDDLKMITEFGLLREMIGTIPFVIIILIAAIGLFFFGRAIYKSRLLSKKWQIVRISGIVITVALLLYVSDFNNPNNLLRKAYNKTALWIPYSQKMNYYNTGFMGGFLYNLKVEAMDKPKSYSQKTIEDITAKYTKTAQATNSLSEEKPNIIFVMSESFSNPQNLNGVTVNKDPLKEYYDIAKTTYSGQMLSQNYGGGTANIEFEALTSFSMELFNPQLTTPYTMLIPKMKEVPSIVSLLNQQDYQTTAIHPYNTSMYKRKDVYQTMGFDQFISEDTMKYTETLENNPYISDESAYKEVFDLLKEDQKPQFVHLVTMQTHMPYSDKYKSSDYSSQSLGNKKAIDSYMQDVAYSSEALKQFTSSLKELKRRTLVVFWGDHLPSIYSDEIKSANDEVKIHQTEFLMYDNQGKLSERNIHDAVTSPFYFAPSLFEQSGMQMTGFYQLLSELEKQVPAFEKSFYYKDKQWSKTLALNKAQEELYEDYRLIQYDIVSGENYSLKTDFFK</sequence>
<dbReference type="AlphaFoldDB" id="A0AA91G755"/>
<dbReference type="GO" id="GO:0005886">
    <property type="term" value="C:plasma membrane"/>
    <property type="evidence" value="ECO:0007669"/>
    <property type="project" value="UniProtKB-SubCell"/>
</dbReference>
<evidence type="ECO:0000256" key="4">
    <source>
        <dbReference type="ARBA" id="ARBA00022692"/>
    </source>
</evidence>
<dbReference type="EMBL" id="JXLC01000031">
    <property type="protein sequence ID" value="OJG86739.1"/>
    <property type="molecule type" value="Genomic_DNA"/>
</dbReference>
<dbReference type="SUPFAM" id="SSF53649">
    <property type="entry name" value="Alkaline phosphatase-like"/>
    <property type="match status" value="1"/>
</dbReference>
<evidence type="ECO:0000313" key="9">
    <source>
        <dbReference type="EMBL" id="OJG86739.1"/>
    </source>
</evidence>
<evidence type="ECO:0000313" key="10">
    <source>
        <dbReference type="Proteomes" id="UP000183039"/>
    </source>
</evidence>
<protein>
    <submittedName>
        <fullName evidence="9">Membrane-oligosaccharide glycerophosphotransferase</fullName>
    </submittedName>
</protein>
<dbReference type="Gene3D" id="3.40.720.10">
    <property type="entry name" value="Alkaline Phosphatase, subunit A"/>
    <property type="match status" value="1"/>
</dbReference>
<keyword evidence="4 7" id="KW-0812">Transmembrane</keyword>
<evidence type="ECO:0000256" key="6">
    <source>
        <dbReference type="ARBA" id="ARBA00023136"/>
    </source>
</evidence>
<evidence type="ECO:0000259" key="8">
    <source>
        <dbReference type="Pfam" id="PF00884"/>
    </source>
</evidence>
<evidence type="ECO:0000256" key="7">
    <source>
        <dbReference type="SAM" id="Phobius"/>
    </source>
</evidence>
<dbReference type="PANTHER" id="PTHR47371:SF3">
    <property type="entry name" value="PHOSPHOGLYCEROL TRANSFERASE I"/>
    <property type="match status" value="1"/>
</dbReference>
<organism evidence="9 10">
    <name type="scientific">Enterococcus silesiacus</name>
    <dbReference type="NCBI Taxonomy" id="332949"/>
    <lineage>
        <taxon>Bacteria</taxon>
        <taxon>Bacillati</taxon>
        <taxon>Bacillota</taxon>
        <taxon>Bacilli</taxon>
        <taxon>Lactobacillales</taxon>
        <taxon>Enterococcaceae</taxon>
        <taxon>Enterococcus</taxon>
    </lineage>
</organism>
<feature type="transmembrane region" description="Helical" evidence="7">
    <location>
        <begin position="135"/>
        <end position="159"/>
    </location>
</feature>
<gene>
    <name evidence="9" type="ORF">RV15_GL002337</name>
</gene>
<feature type="transmembrane region" description="Helical" evidence="7">
    <location>
        <begin position="89"/>
        <end position="106"/>
    </location>
</feature>
<proteinExistence type="predicted"/>